<name>A0A1D9G8I7_MOOP1</name>
<evidence type="ECO:0000313" key="1">
    <source>
        <dbReference type="EMBL" id="AOY83947.1"/>
    </source>
</evidence>
<gene>
    <name evidence="1" type="ORF">BJP36_32515</name>
</gene>
<accession>A0A1D9G8I7</accession>
<evidence type="ECO:0000313" key="2">
    <source>
        <dbReference type="Proteomes" id="UP000176944"/>
    </source>
</evidence>
<organism evidence="1 2">
    <name type="scientific">Moorena producens (strain JHB)</name>
    <dbReference type="NCBI Taxonomy" id="1454205"/>
    <lineage>
        <taxon>Bacteria</taxon>
        <taxon>Bacillati</taxon>
        <taxon>Cyanobacteriota</taxon>
        <taxon>Cyanophyceae</taxon>
        <taxon>Coleofasciculales</taxon>
        <taxon>Coleofasciculaceae</taxon>
        <taxon>Moorena</taxon>
    </lineage>
</organism>
<sequence length="78" mass="9012">MEMGRWGDGRVWGPVSVGSVGSVESMGRWGDGEMGRWGDGEMKLMCSVVSAKNWYYISWPRFRDYLINIAFLIVIRYR</sequence>
<dbReference type="AlphaFoldDB" id="A0A1D9G8I7"/>
<dbReference type="EMBL" id="CP017708">
    <property type="protein sequence ID" value="AOY83947.1"/>
    <property type="molecule type" value="Genomic_DNA"/>
</dbReference>
<dbReference type="Proteomes" id="UP000176944">
    <property type="component" value="Chromosome"/>
</dbReference>
<proteinExistence type="predicted"/>
<reference evidence="2" key="1">
    <citation type="submission" date="2016-10" db="EMBL/GenBank/DDBJ databases">
        <title>Comparative genomics uncovers the prolific and rare metabolic potential of the cyanobacterial genus Moorea.</title>
        <authorList>
            <person name="Leao T."/>
            <person name="Castelao G."/>
            <person name="Korobeynikov A."/>
            <person name="Monroe E.A."/>
            <person name="Podell S."/>
            <person name="Glukhov E."/>
            <person name="Allen E."/>
            <person name="Gerwick W.H."/>
            <person name="Gerwick L."/>
        </authorList>
    </citation>
    <scope>NUCLEOTIDE SEQUENCE [LARGE SCALE GENOMIC DNA]</scope>
    <source>
        <strain evidence="2">JHB</strain>
    </source>
</reference>
<protein>
    <submittedName>
        <fullName evidence="1">Uncharacterized protein</fullName>
    </submittedName>
</protein>